<feature type="domain" description="SAM-dependent MTase TRM10-type" evidence="7">
    <location>
        <begin position="292"/>
        <end position="483"/>
    </location>
</feature>
<feature type="compositionally biased region" description="Low complexity" evidence="6">
    <location>
        <begin position="192"/>
        <end position="218"/>
    </location>
</feature>
<gene>
    <name evidence="8" type="primary">TRMT10A</name>
    <name evidence="8" type="ORF">TSPGSL018_9990</name>
</gene>
<dbReference type="FunFam" id="3.40.1280.30:FF:000001">
    <property type="entry name" value="tRNA methyltransferase 10 homolog A"/>
    <property type="match status" value="1"/>
</dbReference>
<proteinExistence type="predicted"/>
<protein>
    <recommendedName>
        <fullName evidence="1">tRNA (guanine(9)-N(1))-methyltransferase</fullName>
        <ecNumber evidence="1">2.1.1.221</ecNumber>
    </recommendedName>
</protein>
<evidence type="ECO:0000256" key="2">
    <source>
        <dbReference type="ARBA" id="ARBA00022603"/>
    </source>
</evidence>
<dbReference type="InterPro" id="IPR007356">
    <property type="entry name" value="tRNA_m1G_MeTrfase_euk"/>
</dbReference>
<evidence type="ECO:0000256" key="4">
    <source>
        <dbReference type="ARBA" id="ARBA00022691"/>
    </source>
</evidence>
<sequence length="543" mass="58552">MQLSRDEPTDTREVVLQQPNSETRTGVEDEEDKPDKFLGHVDSAQLIREHPPHHSDAEPPVFKAGQRVATPPIEANGDSASRPPAHPEIRRCLLHHVDSAELIRQRPPRPRQSSPAPVVFQVGGSASHGAADAGSAPGPETPPCEDAVESQKHEQGSAGDCGSEDAGEAGSGRRVDPGAGMLERPQAECGEEAASPGDGPSGGAPSEAAPQEGGAAAPLSKRQQKKLLKQQRIQDKKAARKQQEKEAKEAAKAQRQAEREQELSALAPEERERMREEAKAKRAQRQEEAKEKRARLEEAMRSGQRVVVDLDFEELMADSDIRSLCQQLAYSYSANCRAARPFSLHLSSVKGKVGQFLRHQVSGLDNWLATKDSATYLESFGDRKGDLVYLTADSPNVLSELDASKIYIIGGLVDRNKHKGLCQRKAEKEGIATASLPIGPHLHLVSSKVLTVNHVVEILLQYAECQDWREALLKVIPQRKRGGEDSDGQEPRLSKKQRRRGKQAGGGGAGAEEHSQGAAEEEADTDGACDGEGSAAAATAVDA</sequence>
<dbReference type="GO" id="GO:0002939">
    <property type="term" value="P:tRNA N1-guanine methylation"/>
    <property type="evidence" value="ECO:0007669"/>
    <property type="project" value="TreeGrafter"/>
</dbReference>
<reference evidence="8" key="1">
    <citation type="submission" date="2014-05" db="EMBL/GenBank/DDBJ databases">
        <title>The transcriptome of the halophilic microalga Tetraselmis sp. GSL018 isolated from the Great Salt Lake, Utah.</title>
        <authorList>
            <person name="Jinkerson R.E."/>
            <person name="D'Adamo S."/>
            <person name="Posewitz M.C."/>
        </authorList>
    </citation>
    <scope>NUCLEOTIDE SEQUENCE</scope>
    <source>
        <strain evidence="8">GSL018</strain>
    </source>
</reference>
<dbReference type="PROSITE" id="PS51675">
    <property type="entry name" value="SAM_MT_TRM10"/>
    <property type="match status" value="1"/>
</dbReference>
<evidence type="ECO:0000256" key="5">
    <source>
        <dbReference type="ARBA" id="ARBA00048434"/>
    </source>
</evidence>
<feature type="compositionally biased region" description="Low complexity" evidence="6">
    <location>
        <begin position="123"/>
        <end position="138"/>
    </location>
</feature>
<keyword evidence="2 8" id="KW-0489">Methyltransferase</keyword>
<name>A0A061RBJ9_9CHLO</name>
<organism evidence="8">
    <name type="scientific">Tetraselmis sp. GSL018</name>
    <dbReference type="NCBI Taxonomy" id="582737"/>
    <lineage>
        <taxon>Eukaryota</taxon>
        <taxon>Viridiplantae</taxon>
        <taxon>Chlorophyta</taxon>
        <taxon>core chlorophytes</taxon>
        <taxon>Chlorodendrophyceae</taxon>
        <taxon>Chlorodendrales</taxon>
        <taxon>Chlorodendraceae</taxon>
        <taxon>Tetraselmis</taxon>
    </lineage>
</organism>
<evidence type="ECO:0000259" key="7">
    <source>
        <dbReference type="PROSITE" id="PS51675"/>
    </source>
</evidence>
<dbReference type="AlphaFoldDB" id="A0A061RBJ9"/>
<keyword evidence="4" id="KW-0949">S-adenosyl-L-methionine</keyword>
<dbReference type="InterPro" id="IPR038459">
    <property type="entry name" value="MT_TRM10-typ_sf"/>
</dbReference>
<dbReference type="GO" id="GO:0005634">
    <property type="term" value="C:nucleus"/>
    <property type="evidence" value="ECO:0007669"/>
    <property type="project" value="TreeGrafter"/>
</dbReference>
<feature type="region of interest" description="Disordered" evidence="6">
    <location>
        <begin position="1"/>
        <end position="296"/>
    </location>
</feature>
<feature type="compositionally biased region" description="Basic and acidic residues" evidence="6">
    <location>
        <begin position="481"/>
        <end position="493"/>
    </location>
</feature>
<dbReference type="CDD" id="cd18089">
    <property type="entry name" value="SPOUT_Trm10-like"/>
    <property type="match status" value="1"/>
</dbReference>
<evidence type="ECO:0000256" key="3">
    <source>
        <dbReference type="ARBA" id="ARBA00022679"/>
    </source>
</evidence>
<evidence type="ECO:0000313" key="8">
    <source>
        <dbReference type="EMBL" id="JAC67896.1"/>
    </source>
</evidence>
<comment type="catalytic activity">
    <reaction evidence="5">
        <text>guanosine(9) in tRNA + S-adenosyl-L-methionine = N(1)-methylguanosine(9) in tRNA + S-adenosyl-L-homocysteine + H(+)</text>
        <dbReference type="Rhea" id="RHEA:43156"/>
        <dbReference type="Rhea" id="RHEA-COMP:10367"/>
        <dbReference type="Rhea" id="RHEA-COMP:10368"/>
        <dbReference type="ChEBI" id="CHEBI:15378"/>
        <dbReference type="ChEBI" id="CHEBI:57856"/>
        <dbReference type="ChEBI" id="CHEBI:59789"/>
        <dbReference type="ChEBI" id="CHEBI:73542"/>
        <dbReference type="ChEBI" id="CHEBI:74269"/>
        <dbReference type="EC" id="2.1.1.221"/>
    </reaction>
</comment>
<dbReference type="Gene3D" id="3.40.1280.30">
    <property type="match status" value="1"/>
</dbReference>
<dbReference type="EC" id="2.1.1.221" evidence="1"/>
<feature type="compositionally biased region" description="Basic and acidic residues" evidence="6">
    <location>
        <begin position="1"/>
        <end position="13"/>
    </location>
</feature>
<feature type="compositionally biased region" description="Basic and acidic residues" evidence="6">
    <location>
        <begin position="232"/>
        <end position="296"/>
    </location>
</feature>
<feature type="compositionally biased region" description="Basic and acidic residues" evidence="6">
    <location>
        <begin position="85"/>
        <end position="104"/>
    </location>
</feature>
<dbReference type="PANTHER" id="PTHR13563">
    <property type="entry name" value="TRNA (GUANINE-9-) METHYLTRANSFERASE"/>
    <property type="match status" value="1"/>
</dbReference>
<evidence type="ECO:0000256" key="1">
    <source>
        <dbReference type="ARBA" id="ARBA00012797"/>
    </source>
</evidence>
<feature type="region of interest" description="Disordered" evidence="6">
    <location>
        <begin position="479"/>
        <end position="543"/>
    </location>
</feature>
<dbReference type="GO" id="GO:0052905">
    <property type="term" value="F:tRNA (guanosine(9)-N1)-methyltransferase activity"/>
    <property type="evidence" value="ECO:0007669"/>
    <property type="project" value="UniProtKB-EC"/>
</dbReference>
<keyword evidence="3 8" id="KW-0808">Transferase</keyword>
<accession>A0A061RBJ9</accession>
<dbReference type="EMBL" id="GBEZ01018549">
    <property type="protein sequence ID" value="JAC67896.1"/>
    <property type="molecule type" value="Transcribed_RNA"/>
</dbReference>
<dbReference type="InterPro" id="IPR028564">
    <property type="entry name" value="MT_TRM10-typ"/>
</dbReference>
<evidence type="ECO:0000256" key="6">
    <source>
        <dbReference type="SAM" id="MobiDB-lite"/>
    </source>
</evidence>
<dbReference type="PANTHER" id="PTHR13563:SF13">
    <property type="entry name" value="TRNA METHYLTRANSFERASE 10 HOMOLOG A"/>
    <property type="match status" value="1"/>
</dbReference>
<dbReference type="GO" id="GO:0000049">
    <property type="term" value="F:tRNA binding"/>
    <property type="evidence" value="ECO:0007669"/>
    <property type="project" value="TreeGrafter"/>
</dbReference>
<feature type="compositionally biased region" description="Basic and acidic residues" evidence="6">
    <location>
        <begin position="47"/>
        <end position="57"/>
    </location>
</feature>
<feature type="compositionally biased region" description="Acidic residues" evidence="6">
    <location>
        <begin position="519"/>
        <end position="529"/>
    </location>
</feature>